<dbReference type="EMBL" id="CP139779">
    <property type="protein sequence ID" value="WQB70327.1"/>
    <property type="molecule type" value="Genomic_DNA"/>
</dbReference>
<proteinExistence type="predicted"/>
<evidence type="ECO:0000313" key="2">
    <source>
        <dbReference type="Proteomes" id="UP001324533"/>
    </source>
</evidence>
<organism evidence="1 2">
    <name type="scientific">Microbacterium invictum</name>
    <dbReference type="NCBI Taxonomy" id="515415"/>
    <lineage>
        <taxon>Bacteria</taxon>
        <taxon>Bacillati</taxon>
        <taxon>Actinomycetota</taxon>
        <taxon>Actinomycetes</taxon>
        <taxon>Micrococcales</taxon>
        <taxon>Microbacteriaceae</taxon>
        <taxon>Microbacterium</taxon>
    </lineage>
</organism>
<sequence>MEEWEDDAAATLERLSGSKMADAYVGTIRILSLTPPTLRRRYQTCTMDLALEAPGLESETLQTEVVLDKRYWPAVGTVLRARISRRKPRMIDADWEALARR</sequence>
<reference evidence="1 2" key="1">
    <citation type="submission" date="2023-06" db="EMBL/GenBank/DDBJ databases">
        <title>Rock-solubilizing bacteria, Microbacterium invictum, promotes re-establishment of vegetation in rocky wasteland by accelerating rock bio-weathering and reshaping soil bacterial community.</title>
        <authorList>
            <person name="Liu C."/>
        </authorList>
    </citation>
    <scope>NUCLEOTIDE SEQUENCE [LARGE SCALE GENOMIC DNA]</scope>
    <source>
        <strain evidence="1 2">X-18</strain>
    </source>
</reference>
<dbReference type="RefSeq" id="WP_322410474.1">
    <property type="nucleotide sequence ID" value="NZ_CP139779.1"/>
</dbReference>
<evidence type="ECO:0000313" key="1">
    <source>
        <dbReference type="EMBL" id="WQB70327.1"/>
    </source>
</evidence>
<name>A0ABZ0VEV6_9MICO</name>
<gene>
    <name evidence="1" type="ORF">T9R20_16770</name>
</gene>
<accession>A0ABZ0VEV6</accession>
<protein>
    <submittedName>
        <fullName evidence="1">Uncharacterized protein</fullName>
    </submittedName>
</protein>
<keyword evidence="2" id="KW-1185">Reference proteome</keyword>
<dbReference type="Proteomes" id="UP001324533">
    <property type="component" value="Chromosome"/>
</dbReference>